<evidence type="ECO:0000313" key="1">
    <source>
        <dbReference type="EMBL" id="QUL98325.1"/>
    </source>
</evidence>
<dbReference type="PRINTS" id="PR01210">
    <property type="entry name" value="GGTRANSPTASE"/>
</dbReference>
<dbReference type="Gene3D" id="3.60.20.40">
    <property type="match status" value="1"/>
</dbReference>
<dbReference type="InterPro" id="IPR052896">
    <property type="entry name" value="GGT-like_enzyme"/>
</dbReference>
<accession>A0AAT9LES1</accession>
<sequence length="568" mass="62086">MRFETRDHHAAVGKHGMVAAAHPLAVLAGIDALRRGGNAMDACIVMAGVTSVVLPHMCGLGGDAFFVYYHAGSGKVWALNGSGAPGDLSTPEYFIQKDSEMRKNLRDGILQERHMPGRDAPVFILPQDGILSVAVPGAPLVYERALKRFGTFTLKEAFEPAAELAEKGFPVTRSFSRAISAEREKLEKYPPTREIFLPGGKIPVPGEMFVQSDLARTLREFSQGGAEYFYKGPFADRFYALNRELDGTFTGGEFARYLDEPEPFYTPISTTYRGYTIYETRPVSQGFIVLEELNILEEFDLPSQDPESSEVIHIMVEAKERAFRDRNLYAGDPAFSGFDVRFFISKERSRQLADTIKSQGACRNSGHLVGGYSEGDTTSFVAVDRYGNACSFIHSNAFSFGSGLVVPGTGVILNNRAGRSFVLEKGHPNCVAPGKRPMHTLNCYMVFKGENLFVAGGTPGGDGQPQWNMQMLSLMLDFGAGPQDACDFPRWLSFPGTDVINIDRPPELRMESRFGQDTIDGLRKRGHTVKTVGPWAGGGGAQIIMVDPDSGLLLGGSDRRVEGLALGF</sequence>
<gene>
    <name evidence="1" type="ORF">IMF26_09920</name>
</gene>
<reference evidence="1" key="1">
    <citation type="submission" date="2020-10" db="EMBL/GenBank/DDBJ databases">
        <authorList>
            <person name="Kadnikov V."/>
            <person name="Beletsky A.V."/>
            <person name="Mardanov A.V."/>
            <person name="Karnachuk O.V."/>
            <person name="Ravin N.V."/>
        </authorList>
    </citation>
    <scope>NUCLEOTIDE SEQUENCE</scope>
    <source>
        <strain evidence="1">Bu02</strain>
    </source>
</reference>
<proteinExistence type="predicted"/>
<dbReference type="Pfam" id="PF01019">
    <property type="entry name" value="G_glu_transpept"/>
    <property type="match status" value="1"/>
</dbReference>
<dbReference type="PANTHER" id="PTHR43881">
    <property type="entry name" value="GAMMA-GLUTAMYLTRANSPEPTIDASE (AFU_ORTHOLOGUE AFUA_4G13580)"/>
    <property type="match status" value="1"/>
</dbReference>
<name>A0AAT9LES1_9FIRM</name>
<dbReference type="Gene3D" id="1.10.246.230">
    <property type="match status" value="1"/>
</dbReference>
<protein>
    <submittedName>
        <fullName evidence="1">Gamma-glutamyltransferase family protein</fullName>
    </submittedName>
</protein>
<dbReference type="SUPFAM" id="SSF56235">
    <property type="entry name" value="N-terminal nucleophile aminohydrolases (Ntn hydrolases)"/>
    <property type="match status" value="1"/>
</dbReference>
<reference evidence="1" key="2">
    <citation type="journal article" date="2023" name="Biology">
        <title>Prokaryotic Life Associated with Coal-Fire Gas Vents Revealed by Metagenomics.</title>
        <authorList>
            <person name="Kadnikov V.V."/>
            <person name="Mardanov A.V."/>
            <person name="Beletsky A.V."/>
            <person name="Karnachuk O.V."/>
            <person name="Ravin N.V."/>
        </authorList>
    </citation>
    <scope>NUCLEOTIDE SEQUENCE</scope>
    <source>
        <strain evidence="1">Bu02</strain>
    </source>
</reference>
<dbReference type="AlphaFoldDB" id="A0AAT9LES1"/>
<dbReference type="PANTHER" id="PTHR43881:SF1">
    <property type="entry name" value="GAMMA-GLUTAMYLTRANSPEPTIDASE (AFU_ORTHOLOGUE AFUA_4G13580)"/>
    <property type="match status" value="1"/>
</dbReference>
<dbReference type="KEGG" id="fcz:IMF26_09920"/>
<dbReference type="InterPro" id="IPR043137">
    <property type="entry name" value="GGT_ssub_C"/>
</dbReference>
<dbReference type="EMBL" id="CP062796">
    <property type="protein sequence ID" value="QUL98325.1"/>
    <property type="molecule type" value="Genomic_DNA"/>
</dbReference>
<organism evidence="1">
    <name type="scientific">Candidatus Fermentithermobacillus carboniphilus</name>
    <dbReference type="NCBI Taxonomy" id="3085328"/>
    <lineage>
        <taxon>Bacteria</taxon>
        <taxon>Bacillati</taxon>
        <taxon>Bacillota</taxon>
        <taxon>Candidatus Fermentithermobacillia</taxon>
        <taxon>Candidatus Fermentithermobacillales</taxon>
        <taxon>Candidatus Fermentithermobacillaceae</taxon>
        <taxon>Candidatus Fermentithermobacillus</taxon>
    </lineage>
</organism>
<dbReference type="InterPro" id="IPR029055">
    <property type="entry name" value="Ntn_hydrolases_N"/>
</dbReference>